<reference evidence="5" key="1">
    <citation type="journal article" date="2023" name="Science">
        <title>Genome structures resolve the early diversification of teleost fishes.</title>
        <authorList>
            <person name="Parey E."/>
            <person name="Louis A."/>
            <person name="Montfort J."/>
            <person name="Bouchez O."/>
            <person name="Roques C."/>
            <person name="Iampietro C."/>
            <person name="Lluch J."/>
            <person name="Castinel A."/>
            <person name="Donnadieu C."/>
            <person name="Desvignes T."/>
            <person name="Floi Bucao C."/>
            <person name="Jouanno E."/>
            <person name="Wen M."/>
            <person name="Mejri S."/>
            <person name="Dirks R."/>
            <person name="Jansen H."/>
            <person name="Henkel C."/>
            <person name="Chen W.J."/>
            <person name="Zahm M."/>
            <person name="Cabau C."/>
            <person name="Klopp C."/>
            <person name="Thompson A.W."/>
            <person name="Robinson-Rechavi M."/>
            <person name="Braasch I."/>
            <person name="Lecointre G."/>
            <person name="Bobe J."/>
            <person name="Postlethwait J.H."/>
            <person name="Berthelot C."/>
            <person name="Roest Crollius H."/>
            <person name="Guiguen Y."/>
        </authorList>
    </citation>
    <scope>NUCLEOTIDE SEQUENCE</scope>
    <source>
        <strain evidence="5">WJC10195</strain>
    </source>
</reference>
<name>A0A9Q1EB01_SYNKA</name>
<dbReference type="InterPro" id="IPR001766">
    <property type="entry name" value="Fork_head_dom"/>
</dbReference>
<evidence type="ECO:0000256" key="3">
    <source>
        <dbReference type="SAM" id="Phobius"/>
    </source>
</evidence>
<dbReference type="OrthoDB" id="5954824at2759"/>
<evidence type="ECO:0000259" key="4">
    <source>
        <dbReference type="PROSITE" id="PS50039"/>
    </source>
</evidence>
<keyword evidence="3" id="KW-0472">Membrane</keyword>
<proteinExistence type="predicted"/>
<feature type="DNA-binding region" description="Fork-head" evidence="2">
    <location>
        <begin position="31"/>
        <end position="101"/>
    </location>
</feature>
<dbReference type="InterPro" id="IPR036390">
    <property type="entry name" value="WH_DNA-bd_sf"/>
</dbReference>
<dbReference type="EMBL" id="JAINUF010000020">
    <property type="protein sequence ID" value="KAJ8335538.1"/>
    <property type="molecule type" value="Genomic_DNA"/>
</dbReference>
<dbReference type="GO" id="GO:0000981">
    <property type="term" value="F:DNA-binding transcription factor activity, RNA polymerase II-specific"/>
    <property type="evidence" value="ECO:0007669"/>
    <property type="project" value="TreeGrafter"/>
</dbReference>
<comment type="caution">
    <text evidence="5">The sequence shown here is derived from an EMBL/GenBank/DDBJ whole genome shotgun (WGS) entry which is preliminary data.</text>
</comment>
<dbReference type="PROSITE" id="PS50039">
    <property type="entry name" value="FORK_HEAD_3"/>
    <property type="match status" value="1"/>
</dbReference>
<organism evidence="5 6">
    <name type="scientific">Synaphobranchus kaupii</name>
    <name type="common">Kaup's arrowtooth eel</name>
    <dbReference type="NCBI Taxonomy" id="118154"/>
    <lineage>
        <taxon>Eukaryota</taxon>
        <taxon>Metazoa</taxon>
        <taxon>Chordata</taxon>
        <taxon>Craniata</taxon>
        <taxon>Vertebrata</taxon>
        <taxon>Euteleostomi</taxon>
        <taxon>Actinopterygii</taxon>
        <taxon>Neopterygii</taxon>
        <taxon>Teleostei</taxon>
        <taxon>Anguilliformes</taxon>
        <taxon>Synaphobranchidae</taxon>
        <taxon>Synaphobranchus</taxon>
    </lineage>
</organism>
<comment type="subcellular location">
    <subcellularLocation>
        <location evidence="2">Nucleus</location>
    </subcellularLocation>
</comment>
<feature type="domain" description="Fork-head" evidence="4">
    <location>
        <begin position="31"/>
        <end position="101"/>
    </location>
</feature>
<dbReference type="Proteomes" id="UP001152622">
    <property type="component" value="Chromosome 20"/>
</dbReference>
<dbReference type="GO" id="GO:0000978">
    <property type="term" value="F:RNA polymerase II cis-regulatory region sequence-specific DNA binding"/>
    <property type="evidence" value="ECO:0007669"/>
    <property type="project" value="TreeGrafter"/>
</dbReference>
<evidence type="ECO:0000256" key="1">
    <source>
        <dbReference type="ARBA" id="ARBA00023125"/>
    </source>
</evidence>
<accession>A0A9Q1EB01</accession>
<keyword evidence="3" id="KW-1133">Transmembrane helix</keyword>
<dbReference type="PANTHER" id="PTHR11829">
    <property type="entry name" value="FORKHEAD BOX PROTEIN"/>
    <property type="match status" value="1"/>
</dbReference>
<dbReference type="SMART" id="SM00339">
    <property type="entry name" value="FH"/>
    <property type="match status" value="1"/>
</dbReference>
<dbReference type="SUPFAM" id="SSF46785">
    <property type="entry name" value="Winged helix' DNA-binding domain"/>
    <property type="match status" value="1"/>
</dbReference>
<keyword evidence="6" id="KW-1185">Reference proteome</keyword>
<dbReference type="InterPro" id="IPR036388">
    <property type="entry name" value="WH-like_DNA-bd_sf"/>
</dbReference>
<gene>
    <name evidence="5" type="ORF">SKAU_G00388800</name>
</gene>
<evidence type="ECO:0000313" key="6">
    <source>
        <dbReference type="Proteomes" id="UP001152622"/>
    </source>
</evidence>
<feature type="transmembrane region" description="Helical" evidence="3">
    <location>
        <begin position="22"/>
        <end position="44"/>
    </location>
</feature>
<dbReference type="GO" id="GO:0009653">
    <property type="term" value="P:anatomical structure morphogenesis"/>
    <property type="evidence" value="ECO:0007669"/>
    <property type="project" value="TreeGrafter"/>
</dbReference>
<evidence type="ECO:0000256" key="2">
    <source>
        <dbReference type="PROSITE-ProRule" id="PRU00089"/>
    </source>
</evidence>
<keyword evidence="2" id="KW-0539">Nucleus</keyword>
<dbReference type="PANTHER" id="PTHR11829:SF204">
    <property type="entry name" value="FORKHEAD BOX PROTEIN L1"/>
    <property type="match status" value="1"/>
</dbReference>
<dbReference type="GO" id="GO:0030154">
    <property type="term" value="P:cell differentiation"/>
    <property type="evidence" value="ECO:0007669"/>
    <property type="project" value="TreeGrafter"/>
</dbReference>
<keyword evidence="3" id="KW-0812">Transmembrane</keyword>
<sequence length="129" mass="14969">MTVNPKDHEYSQGVDTEHAPRLYLSGDVFPALAFGYIAFIAVAIESMPDRRAKLSGIYRFIIYLSLNDCFIKVPRGKGRYWALDSTFLDMFENRNYRRRKRKSQEPTGLRCLQTWLQEDTRVLTPALCA</sequence>
<dbReference type="GO" id="GO:0005634">
    <property type="term" value="C:nucleus"/>
    <property type="evidence" value="ECO:0007669"/>
    <property type="project" value="UniProtKB-SubCell"/>
</dbReference>
<dbReference type="AlphaFoldDB" id="A0A9Q1EB01"/>
<dbReference type="Gene3D" id="1.10.10.10">
    <property type="entry name" value="Winged helix-like DNA-binding domain superfamily/Winged helix DNA-binding domain"/>
    <property type="match status" value="1"/>
</dbReference>
<dbReference type="InterPro" id="IPR050211">
    <property type="entry name" value="FOX_domain-containing"/>
</dbReference>
<evidence type="ECO:0000313" key="5">
    <source>
        <dbReference type="EMBL" id="KAJ8335538.1"/>
    </source>
</evidence>
<protein>
    <recommendedName>
        <fullName evidence="4">Fork-head domain-containing protein</fullName>
    </recommendedName>
</protein>
<keyword evidence="1 2" id="KW-0238">DNA-binding</keyword>